<dbReference type="PROSITE" id="PS00420">
    <property type="entry name" value="SRCR_1"/>
    <property type="match status" value="1"/>
</dbReference>
<organism evidence="5 6">
    <name type="scientific">Porites evermanni</name>
    <dbReference type="NCBI Taxonomy" id="104178"/>
    <lineage>
        <taxon>Eukaryota</taxon>
        <taxon>Metazoa</taxon>
        <taxon>Cnidaria</taxon>
        <taxon>Anthozoa</taxon>
        <taxon>Hexacorallia</taxon>
        <taxon>Scleractinia</taxon>
        <taxon>Fungiina</taxon>
        <taxon>Poritidae</taxon>
        <taxon>Porites</taxon>
    </lineage>
</organism>
<dbReference type="Proteomes" id="UP001159427">
    <property type="component" value="Unassembled WGS sequence"/>
</dbReference>
<keyword evidence="6" id="KW-1185">Reference proteome</keyword>
<comment type="caution">
    <text evidence="5">The sequence shown here is derived from an EMBL/GenBank/DDBJ whole genome shotgun (WGS) entry which is preliminary data.</text>
</comment>
<evidence type="ECO:0000256" key="2">
    <source>
        <dbReference type="PROSITE-ProRule" id="PRU00196"/>
    </source>
</evidence>
<reference evidence="5 6" key="1">
    <citation type="submission" date="2022-05" db="EMBL/GenBank/DDBJ databases">
        <authorList>
            <consortium name="Genoscope - CEA"/>
            <person name="William W."/>
        </authorList>
    </citation>
    <scope>NUCLEOTIDE SEQUENCE [LARGE SCALE GENOMIC DNA]</scope>
</reference>
<dbReference type="PROSITE" id="PS50287">
    <property type="entry name" value="SRCR_2"/>
    <property type="match status" value="1"/>
</dbReference>
<name>A0ABN8QXU3_9CNID</name>
<evidence type="ECO:0000259" key="4">
    <source>
        <dbReference type="PROSITE" id="PS50287"/>
    </source>
</evidence>
<accession>A0ABN8QXU3</accession>
<dbReference type="InterPro" id="IPR036772">
    <property type="entry name" value="SRCR-like_dom_sf"/>
</dbReference>
<dbReference type="PANTHER" id="PTHR48071:SF18">
    <property type="entry name" value="DELETED IN MALIGNANT BRAIN TUMORS 1 PROTEIN-RELATED"/>
    <property type="match status" value="1"/>
</dbReference>
<dbReference type="PANTHER" id="PTHR48071">
    <property type="entry name" value="SRCR DOMAIN-CONTAINING PROTEIN"/>
    <property type="match status" value="1"/>
</dbReference>
<dbReference type="Gene3D" id="3.10.250.10">
    <property type="entry name" value="SRCR-like domain"/>
    <property type="match status" value="1"/>
</dbReference>
<keyword evidence="3" id="KW-1133">Transmembrane helix</keyword>
<keyword evidence="3" id="KW-0472">Membrane</keyword>
<gene>
    <name evidence="5" type="ORF">PEVE_00007384</name>
</gene>
<feature type="domain" description="SRCR" evidence="4">
    <location>
        <begin position="46"/>
        <end position="146"/>
    </location>
</feature>
<sequence length="146" mass="16034">MGDRLRTTSRAMLRSNKTRDNIIFSIILLLFSGFLFRHVEGGNDVVRLVNGGSISGGRVEVFHNGTWGTVCDDYWDLNDAKVVCHQRGYGRAIKAYISAAFGPGDGTIWMDDINCTGSERSLTECSHNGWGIENCDHSEDAGVLCS</sequence>
<evidence type="ECO:0000313" key="6">
    <source>
        <dbReference type="Proteomes" id="UP001159427"/>
    </source>
</evidence>
<feature type="disulfide bond" evidence="2">
    <location>
        <begin position="115"/>
        <end position="125"/>
    </location>
</feature>
<dbReference type="InterPro" id="IPR001190">
    <property type="entry name" value="SRCR"/>
</dbReference>
<feature type="non-terminal residue" evidence="5">
    <location>
        <position position="146"/>
    </location>
</feature>
<evidence type="ECO:0000256" key="3">
    <source>
        <dbReference type="SAM" id="Phobius"/>
    </source>
</evidence>
<feature type="disulfide bond" evidence="2">
    <location>
        <begin position="84"/>
        <end position="145"/>
    </location>
</feature>
<feature type="disulfide bond" evidence="2">
    <location>
        <begin position="71"/>
        <end position="135"/>
    </location>
</feature>
<evidence type="ECO:0000256" key="1">
    <source>
        <dbReference type="ARBA" id="ARBA00023157"/>
    </source>
</evidence>
<proteinExistence type="predicted"/>
<dbReference type="SUPFAM" id="SSF56487">
    <property type="entry name" value="SRCR-like"/>
    <property type="match status" value="1"/>
</dbReference>
<dbReference type="SMART" id="SM00202">
    <property type="entry name" value="SR"/>
    <property type="match status" value="1"/>
</dbReference>
<dbReference type="PRINTS" id="PR00258">
    <property type="entry name" value="SPERACTRCPTR"/>
</dbReference>
<dbReference type="Pfam" id="PF00530">
    <property type="entry name" value="SRCR"/>
    <property type="match status" value="1"/>
</dbReference>
<keyword evidence="3" id="KW-0812">Transmembrane</keyword>
<protein>
    <recommendedName>
        <fullName evidence="4">SRCR domain-containing protein</fullName>
    </recommendedName>
</protein>
<keyword evidence="1 2" id="KW-1015">Disulfide bond</keyword>
<dbReference type="EMBL" id="CALNXI010001493">
    <property type="protein sequence ID" value="CAH3170640.1"/>
    <property type="molecule type" value="Genomic_DNA"/>
</dbReference>
<evidence type="ECO:0000313" key="5">
    <source>
        <dbReference type="EMBL" id="CAH3170640.1"/>
    </source>
</evidence>
<feature type="transmembrane region" description="Helical" evidence="3">
    <location>
        <begin position="21"/>
        <end position="39"/>
    </location>
</feature>